<keyword evidence="2" id="KW-1185">Reference proteome</keyword>
<gene>
    <name evidence="1" type="ORF">SGA01_28750</name>
</gene>
<organism evidence="1 2">
    <name type="scientific">Streptomyces gardneri</name>
    <dbReference type="NCBI Taxonomy" id="66892"/>
    <lineage>
        <taxon>Bacteria</taxon>
        <taxon>Bacillati</taxon>
        <taxon>Actinomycetota</taxon>
        <taxon>Actinomycetes</taxon>
        <taxon>Kitasatosporales</taxon>
        <taxon>Streptomycetaceae</taxon>
        <taxon>Streptomyces</taxon>
    </lineage>
</organism>
<evidence type="ECO:0000313" key="2">
    <source>
        <dbReference type="Proteomes" id="UP000315226"/>
    </source>
</evidence>
<reference evidence="1 2" key="1">
    <citation type="submission" date="2019-06" db="EMBL/GenBank/DDBJ databases">
        <title>Whole genome shotgun sequence of Streptomyces gardneri NBRC 12865.</title>
        <authorList>
            <person name="Hosoyama A."/>
            <person name="Uohara A."/>
            <person name="Ohji S."/>
            <person name="Ichikawa N."/>
        </authorList>
    </citation>
    <scope>NUCLEOTIDE SEQUENCE [LARGE SCALE GENOMIC DNA]</scope>
    <source>
        <strain evidence="1 2">NBRC 12865</strain>
    </source>
</reference>
<dbReference type="AlphaFoldDB" id="A0A4Y3RN59"/>
<evidence type="ECO:0000313" key="1">
    <source>
        <dbReference type="EMBL" id="GEB57270.1"/>
    </source>
</evidence>
<proteinExistence type="predicted"/>
<dbReference type="Proteomes" id="UP000315226">
    <property type="component" value="Unassembled WGS sequence"/>
</dbReference>
<sequence>MIVHETPSLHRDLIDGRVRLPRVGAVVAGTTPSLPWLVVDAAGREIEPVSVYLRDRMLGDASTATCRSYGYDLLRWHRVLWALDVGWNRSPRPRPPYLWAGCGMPTTLSVNGDASAVTRPGP</sequence>
<name>A0A4Y3RN59_9ACTN</name>
<comment type="caution">
    <text evidence="1">The sequence shown here is derived from an EMBL/GenBank/DDBJ whole genome shotgun (WGS) entry which is preliminary data.</text>
</comment>
<protein>
    <submittedName>
        <fullName evidence="1">Uncharacterized protein</fullName>
    </submittedName>
</protein>
<accession>A0A4Y3RN59</accession>
<dbReference type="EMBL" id="BJMN01000016">
    <property type="protein sequence ID" value="GEB57270.1"/>
    <property type="molecule type" value="Genomic_DNA"/>
</dbReference>